<dbReference type="WBParaSite" id="maker-unitig_39219-snap-gene-0.3-mRNA-1">
    <property type="protein sequence ID" value="maker-unitig_39219-snap-gene-0.3-mRNA-1"/>
    <property type="gene ID" value="maker-unitig_39219-snap-gene-0.3"/>
</dbReference>
<keyword evidence="2" id="KW-1185">Reference proteome</keyword>
<dbReference type="GO" id="GO:0099604">
    <property type="term" value="F:ligand-gated calcium channel activity"/>
    <property type="evidence" value="ECO:0007669"/>
    <property type="project" value="TreeGrafter"/>
</dbReference>
<evidence type="ECO:0000313" key="3">
    <source>
        <dbReference type="WBParaSite" id="maker-unitig_39219-snap-gene-0.3-mRNA-1"/>
    </source>
</evidence>
<dbReference type="InterPro" id="IPR050927">
    <property type="entry name" value="TRPM"/>
</dbReference>
<dbReference type="Proteomes" id="UP000095280">
    <property type="component" value="Unplaced"/>
</dbReference>
<dbReference type="PANTHER" id="PTHR13800">
    <property type="entry name" value="TRANSIENT RECEPTOR POTENTIAL CATION CHANNEL, SUBFAMILY M, MEMBER 6"/>
    <property type="match status" value="1"/>
</dbReference>
<organism evidence="2 3">
    <name type="scientific">Macrostomum lignano</name>
    <dbReference type="NCBI Taxonomy" id="282301"/>
    <lineage>
        <taxon>Eukaryota</taxon>
        <taxon>Metazoa</taxon>
        <taxon>Spiralia</taxon>
        <taxon>Lophotrochozoa</taxon>
        <taxon>Platyhelminthes</taxon>
        <taxon>Rhabditophora</taxon>
        <taxon>Macrostomorpha</taxon>
        <taxon>Macrostomida</taxon>
        <taxon>Macrostomidae</taxon>
        <taxon>Macrostomum</taxon>
    </lineage>
</organism>
<name>A0A1I8FL30_9PLAT</name>
<reference evidence="3" key="1">
    <citation type="submission" date="2016-11" db="UniProtKB">
        <authorList>
            <consortium name="WormBaseParasite"/>
        </authorList>
    </citation>
    <scope>IDENTIFICATION</scope>
</reference>
<proteinExistence type="predicted"/>
<evidence type="ECO:0000313" key="2">
    <source>
        <dbReference type="Proteomes" id="UP000095280"/>
    </source>
</evidence>
<dbReference type="PANTHER" id="PTHR13800:SF12">
    <property type="entry name" value="TRANSIENT RECEPTOR POTENTIAL CATION CHANNEL SUBFAMILY M MEMBER-LIKE 2"/>
    <property type="match status" value="1"/>
</dbReference>
<evidence type="ECO:0000256" key="1">
    <source>
        <dbReference type="SAM" id="MobiDB-lite"/>
    </source>
</evidence>
<protein>
    <submittedName>
        <fullName evidence="3">Acyl_transf_3 domain-containing protein</fullName>
    </submittedName>
</protein>
<dbReference type="GO" id="GO:0005886">
    <property type="term" value="C:plasma membrane"/>
    <property type="evidence" value="ECO:0007669"/>
    <property type="project" value="TreeGrafter"/>
</dbReference>
<sequence>MSLRDENKKLPDVLAKNILATPYWQMYGELNLEGFVDEIQSSTVRYAMAVILLAIYMLGTNQHLRPDAVELLQVLVPHSHDFIKEYYYRPCLPPPLIFLPHLFHFAQLCYKAIVRCRRKDDTEGVSSDDFGRRSASTDTAASAAAESKDGPFNASRLDQLSQGGGPDCSQAVASSVPAMEAVEATPAEAVDDEAVETLAAELTAAAAPAAAASEAVAPAESEQQISSRRLRLDDIVQSGQLGPPPQPVTLDGVRRNWPLRRGVLHCGQAPLPRENRMSTQFSHSAWPHAFTIIFRLGLVYLVALHSGHFCLSMGANCDAVGNNNRLFLDMLLMTTALSRRPSRRASSSELGMNGQHASQAKQPSHAKRRPSSVGHPVHEAPDVHSNQLLSVRVHQRIPAAQLLQSWVVGSLQPSCTMETVSCGAGFFGYISATR</sequence>
<feature type="region of interest" description="Disordered" evidence="1">
    <location>
        <begin position="122"/>
        <end position="174"/>
    </location>
</feature>
<accession>A0A1I8FL30</accession>
<feature type="region of interest" description="Disordered" evidence="1">
    <location>
        <begin position="342"/>
        <end position="379"/>
    </location>
</feature>
<dbReference type="AlphaFoldDB" id="A0A1I8FL30"/>
<feature type="compositionally biased region" description="Low complexity" evidence="1">
    <location>
        <begin position="134"/>
        <end position="145"/>
    </location>
</feature>